<keyword evidence="3" id="KW-0547">Nucleotide-binding</keyword>
<dbReference type="InterPro" id="IPR051678">
    <property type="entry name" value="AGP_Transferase"/>
</dbReference>
<keyword evidence="8" id="KW-0460">Magnesium</keyword>
<dbReference type="Proteomes" id="UP000321306">
    <property type="component" value="Unassembled WGS sequence"/>
</dbReference>
<dbReference type="PANTHER" id="PTHR21310">
    <property type="entry name" value="AMINOGLYCOSIDE PHOSPHOTRANSFERASE-RELATED-RELATED"/>
    <property type="match status" value="1"/>
</dbReference>
<evidence type="ECO:0000256" key="1">
    <source>
        <dbReference type="ARBA" id="ARBA00006219"/>
    </source>
</evidence>
<evidence type="ECO:0000256" key="3">
    <source>
        <dbReference type="ARBA" id="ARBA00022741"/>
    </source>
</evidence>
<dbReference type="OrthoDB" id="3806873at2"/>
<dbReference type="GO" id="GO:0005524">
    <property type="term" value="F:ATP binding"/>
    <property type="evidence" value="ECO:0007669"/>
    <property type="project" value="UniProtKB-KW"/>
</dbReference>
<keyword evidence="11" id="KW-1185">Reference proteome</keyword>
<gene>
    <name evidence="10" type="ORF">DC3_11360</name>
</gene>
<proteinExistence type="inferred from homology"/>
<feature type="binding site" evidence="8">
    <location>
        <position position="193"/>
    </location>
    <ligand>
        <name>Mg(2+)</name>
        <dbReference type="ChEBI" id="CHEBI:18420"/>
    </ligand>
</feature>
<evidence type="ECO:0000256" key="2">
    <source>
        <dbReference type="ARBA" id="ARBA00022679"/>
    </source>
</evidence>
<keyword evidence="2 10" id="KW-0808">Transferase</keyword>
<name>A0A511MYS9_DEIC1</name>
<organism evidence="10 11">
    <name type="scientific">Deinococcus cellulosilyticus (strain DSM 18568 / NBRC 106333 / KACC 11606 / 5516J-15)</name>
    <dbReference type="NCBI Taxonomy" id="1223518"/>
    <lineage>
        <taxon>Bacteria</taxon>
        <taxon>Thermotogati</taxon>
        <taxon>Deinococcota</taxon>
        <taxon>Deinococci</taxon>
        <taxon>Deinococcales</taxon>
        <taxon>Deinococcaceae</taxon>
        <taxon>Deinococcus</taxon>
    </lineage>
</organism>
<dbReference type="CDD" id="cd05150">
    <property type="entry name" value="APH"/>
    <property type="match status" value="1"/>
</dbReference>
<feature type="active site" description="Proton acceptor" evidence="7">
    <location>
        <position position="175"/>
    </location>
</feature>
<dbReference type="SUPFAM" id="SSF56112">
    <property type="entry name" value="Protein kinase-like (PK-like)"/>
    <property type="match status" value="1"/>
</dbReference>
<feature type="binding site" evidence="8">
    <location>
        <position position="180"/>
    </location>
    <ligand>
        <name>Mg(2+)</name>
        <dbReference type="ChEBI" id="CHEBI:18420"/>
    </ligand>
</feature>
<dbReference type="PANTHER" id="PTHR21310:SF41">
    <property type="entry name" value="3'-PHOSPHOTRANSFERASE, PUTATIVE-RELATED"/>
    <property type="match status" value="1"/>
</dbReference>
<dbReference type="PIRSF" id="PIRSF000706">
    <property type="entry name" value="Kanamycin_kin"/>
    <property type="match status" value="1"/>
</dbReference>
<comment type="similarity">
    <text evidence="1">Belongs to the aminoglycoside phosphotransferase family.</text>
</comment>
<protein>
    <submittedName>
        <fullName evidence="10">Aminoglycoside 3'-phosphotransferase</fullName>
    </submittedName>
</protein>
<evidence type="ECO:0000256" key="5">
    <source>
        <dbReference type="ARBA" id="ARBA00022840"/>
    </source>
</evidence>
<dbReference type="GO" id="GO:0046677">
    <property type="term" value="P:response to antibiotic"/>
    <property type="evidence" value="ECO:0007669"/>
    <property type="project" value="UniProtKB-KW"/>
</dbReference>
<keyword evidence="8" id="KW-0479">Metal-binding</keyword>
<dbReference type="GO" id="GO:0046872">
    <property type="term" value="F:metal ion binding"/>
    <property type="evidence" value="ECO:0007669"/>
    <property type="project" value="UniProtKB-KW"/>
</dbReference>
<keyword evidence="4" id="KW-0418">Kinase</keyword>
<evidence type="ECO:0000256" key="4">
    <source>
        <dbReference type="ARBA" id="ARBA00022777"/>
    </source>
</evidence>
<evidence type="ECO:0000256" key="6">
    <source>
        <dbReference type="ARBA" id="ARBA00023251"/>
    </source>
</evidence>
<dbReference type="RefSeq" id="WP_146882958.1">
    <property type="nucleotide sequence ID" value="NZ_BJXB01000004.1"/>
</dbReference>
<comment type="caution">
    <text evidence="10">The sequence shown here is derived from an EMBL/GenBank/DDBJ whole genome shotgun (WGS) entry which is preliminary data.</text>
</comment>
<reference evidence="10 11" key="1">
    <citation type="submission" date="2019-07" db="EMBL/GenBank/DDBJ databases">
        <title>Whole genome shotgun sequence of Deinococcus cellulosilyticus NBRC 106333.</title>
        <authorList>
            <person name="Hosoyama A."/>
            <person name="Uohara A."/>
            <person name="Ohji S."/>
            <person name="Ichikawa N."/>
        </authorList>
    </citation>
    <scope>NUCLEOTIDE SEQUENCE [LARGE SCALE GENOMIC DNA]</scope>
    <source>
        <strain evidence="10 11">NBRC 106333</strain>
    </source>
</reference>
<feature type="domain" description="Aminoglycoside phosphotransferase" evidence="9">
    <location>
        <begin position="19"/>
        <end position="235"/>
    </location>
</feature>
<dbReference type="Gene3D" id="3.30.200.20">
    <property type="entry name" value="Phosphorylase Kinase, domain 1"/>
    <property type="match status" value="1"/>
</dbReference>
<dbReference type="NCBIfam" id="NF033068">
    <property type="entry name" value="APH_3p"/>
    <property type="match status" value="1"/>
</dbReference>
<dbReference type="EMBL" id="BJXB01000004">
    <property type="protein sequence ID" value="GEM45501.1"/>
    <property type="molecule type" value="Genomic_DNA"/>
</dbReference>
<evidence type="ECO:0000313" key="10">
    <source>
        <dbReference type="EMBL" id="GEM45501.1"/>
    </source>
</evidence>
<sequence length="248" mass="28827">MPLPRPLPESLQTFQDAHWQQNDIGRSQAMVYFTDRWFLKIQPQASPETLRQDLQALKWLQQHVPVPEVLGHAEQDGQEFLITSRIQGRDLSLLAQEDREKAVMHFARGLRLWHGQPTQDCPLDRSLDFRLVEARQRLEQGQIALEAFTDESPEDVLNWLHNNKPDEDLVLTHGDYCFPNVLVDQDRICGFVDVGRAGISDRYTDLTLALWSTEYNCGSGWKHVFLQAYGHDLDQEKLHYYSLLDRFS</sequence>
<evidence type="ECO:0000259" key="9">
    <source>
        <dbReference type="Pfam" id="PF01636"/>
    </source>
</evidence>
<dbReference type="AlphaFoldDB" id="A0A511MYS9"/>
<keyword evidence="5" id="KW-0067">ATP-binding</keyword>
<dbReference type="Gene3D" id="3.90.1200.10">
    <property type="match status" value="1"/>
</dbReference>
<dbReference type="Pfam" id="PF01636">
    <property type="entry name" value="APH"/>
    <property type="match status" value="1"/>
</dbReference>
<keyword evidence="6" id="KW-0046">Antibiotic resistance</keyword>
<evidence type="ECO:0000256" key="8">
    <source>
        <dbReference type="PIRSR" id="PIRSR000706-2"/>
    </source>
</evidence>
<dbReference type="InterPro" id="IPR024165">
    <property type="entry name" value="Kan/Strep_kinase"/>
</dbReference>
<dbReference type="InterPro" id="IPR002575">
    <property type="entry name" value="Aminoglycoside_PTrfase"/>
</dbReference>
<accession>A0A511MYS9</accession>
<dbReference type="InterPro" id="IPR011009">
    <property type="entry name" value="Kinase-like_dom_sf"/>
</dbReference>
<dbReference type="GO" id="GO:0016773">
    <property type="term" value="F:phosphotransferase activity, alcohol group as acceptor"/>
    <property type="evidence" value="ECO:0007669"/>
    <property type="project" value="InterPro"/>
</dbReference>
<dbReference type="GO" id="GO:0016301">
    <property type="term" value="F:kinase activity"/>
    <property type="evidence" value="ECO:0007669"/>
    <property type="project" value="UniProtKB-KW"/>
</dbReference>
<evidence type="ECO:0000313" key="11">
    <source>
        <dbReference type="Proteomes" id="UP000321306"/>
    </source>
</evidence>
<evidence type="ECO:0000256" key="7">
    <source>
        <dbReference type="PIRSR" id="PIRSR000706-1"/>
    </source>
</evidence>